<proteinExistence type="predicted"/>
<feature type="transmembrane region" description="Helical" evidence="5">
    <location>
        <begin position="174"/>
        <end position="194"/>
    </location>
</feature>
<feature type="transmembrane region" description="Helical" evidence="5">
    <location>
        <begin position="430"/>
        <end position="447"/>
    </location>
</feature>
<evidence type="ECO:0000259" key="7">
    <source>
        <dbReference type="Pfam" id="PF23262"/>
    </source>
</evidence>
<reference evidence="8" key="1">
    <citation type="journal article" date="2013" name="J. Plant Res.">
        <title>Effect of fungi and light on seed germination of three Opuntia species from semiarid lands of central Mexico.</title>
        <authorList>
            <person name="Delgado-Sanchez P."/>
            <person name="Jimenez-Bremont J.F."/>
            <person name="Guerrero-Gonzalez Mde L."/>
            <person name="Flores J."/>
        </authorList>
    </citation>
    <scope>NUCLEOTIDE SEQUENCE</scope>
    <source>
        <tissue evidence="8">Cladode</tissue>
    </source>
</reference>
<feature type="transmembrane region" description="Helical" evidence="5">
    <location>
        <begin position="489"/>
        <end position="513"/>
    </location>
</feature>
<evidence type="ECO:0000256" key="4">
    <source>
        <dbReference type="ARBA" id="ARBA00023136"/>
    </source>
</evidence>
<feature type="domain" description="NFD4 C-terminal" evidence="7">
    <location>
        <begin position="357"/>
        <end position="520"/>
    </location>
</feature>
<dbReference type="PROSITE" id="PS51257">
    <property type="entry name" value="PROKAR_LIPOPROTEIN"/>
    <property type="match status" value="1"/>
</dbReference>
<feature type="transmembrane region" description="Helical" evidence="5">
    <location>
        <begin position="453"/>
        <end position="477"/>
    </location>
</feature>
<feature type="transmembrane region" description="Helical" evidence="5">
    <location>
        <begin position="62"/>
        <end position="88"/>
    </location>
</feature>
<dbReference type="GO" id="GO:0016020">
    <property type="term" value="C:membrane"/>
    <property type="evidence" value="ECO:0007669"/>
    <property type="project" value="UniProtKB-SubCell"/>
</dbReference>
<dbReference type="CDD" id="cd17354">
    <property type="entry name" value="MFS_Mch1p_like"/>
    <property type="match status" value="1"/>
</dbReference>
<evidence type="ECO:0000256" key="2">
    <source>
        <dbReference type="ARBA" id="ARBA00022692"/>
    </source>
</evidence>
<dbReference type="InterPro" id="IPR056555">
    <property type="entry name" value="NFD4_C"/>
</dbReference>
<feature type="transmembrane region" description="Helical" evidence="5">
    <location>
        <begin position="396"/>
        <end position="418"/>
    </location>
</feature>
<dbReference type="EMBL" id="GISG01074022">
    <property type="protein sequence ID" value="MBA4630505.1"/>
    <property type="molecule type" value="Transcribed_RNA"/>
</dbReference>
<dbReference type="InterPro" id="IPR036259">
    <property type="entry name" value="MFS_trans_sf"/>
</dbReference>
<sequence length="588" mass="63912">MAQFGERLKGFVNNRWLVFVAAMWIQSCAGIGYLFGSISPVIKSSLNYNQRQVARLGVAKDLGDSVGFLTGYVCEALPLWAALLIGALQNFIGYGCVWLTVTGRAPPLPLWAMCILIFIGTNGETYFNTAALVSCVQNFPKSRGPIVGILKGFAGLSGAILTQIYALIHSPDHASLVFMVAVGPSMVVIALMFIIRPVKGHRQVRPSDGISFSFVYGSCLVLAAYLMGVMLVQDLIDVSHNIIIIFTVVLFVILLGPICIPVMMTLKEEPRGSVLEDVLLPEPQKQESSKAESDTEFLFSELEDEKPKDVDLLPASERKKRIAHLQVKVAQAAAEGAVRVKRRRGPHRGEDFTLTQALVKADFWLMFFSLWLGSGSGLTVIDNLGQMSQSLGYDNTHIFVSMISIWNFLGRVGGGYLSEIIVRDHAYPRPVAMAVAQGIMAAGHFFIGMGWTGAMYVGTLLIGLGYGAHWSVVPASASELFGLKNFGALYNFFTLANPAGALVFSGLIASGIYDQEAEKQAQERNVQQGSIFGGMLGLNEPLKCEGSVCFFLTSMIMSGLCIVAIFLSLILVHRTKIVYASLYGKSRT</sequence>
<dbReference type="InterPro" id="IPR010658">
    <property type="entry name" value="Nodulin-like"/>
</dbReference>
<dbReference type="PANTHER" id="PTHR21576">
    <property type="entry name" value="UNCHARACTERIZED NODULIN-LIKE PROTEIN"/>
    <property type="match status" value="1"/>
</dbReference>
<dbReference type="Pfam" id="PF06813">
    <property type="entry name" value="Nodulin-like"/>
    <property type="match status" value="1"/>
</dbReference>
<evidence type="ECO:0000256" key="5">
    <source>
        <dbReference type="SAM" id="Phobius"/>
    </source>
</evidence>
<feature type="transmembrane region" description="Helical" evidence="5">
    <location>
        <begin position="148"/>
        <end position="168"/>
    </location>
</feature>
<feature type="transmembrane region" description="Helical" evidence="5">
    <location>
        <begin position="363"/>
        <end position="381"/>
    </location>
</feature>
<evidence type="ECO:0000256" key="1">
    <source>
        <dbReference type="ARBA" id="ARBA00004141"/>
    </source>
</evidence>
<evidence type="ECO:0000313" key="8">
    <source>
        <dbReference type="EMBL" id="MBA4630505.1"/>
    </source>
</evidence>
<feature type="transmembrane region" description="Helical" evidence="5">
    <location>
        <begin position="242"/>
        <end position="263"/>
    </location>
</feature>
<dbReference type="SUPFAM" id="SSF103473">
    <property type="entry name" value="MFS general substrate transporter"/>
    <property type="match status" value="2"/>
</dbReference>
<keyword evidence="2 5" id="KW-0812">Transmembrane</keyword>
<feature type="transmembrane region" description="Helical" evidence="5">
    <location>
        <begin position="16"/>
        <end position="42"/>
    </location>
</feature>
<protein>
    <submittedName>
        <fullName evidence="8">Uncharacterized protein</fullName>
    </submittedName>
</protein>
<reference evidence="8" key="2">
    <citation type="submission" date="2020-07" db="EMBL/GenBank/DDBJ databases">
        <authorList>
            <person name="Vera ALvarez R."/>
            <person name="Arias-Moreno D.M."/>
            <person name="Jimenez-Jacinto V."/>
            <person name="Jimenez-Bremont J.F."/>
            <person name="Swaminathan K."/>
            <person name="Moose S.P."/>
            <person name="Guerrero-Gonzalez M.L."/>
            <person name="Marino-Ramirez L."/>
            <person name="Landsman D."/>
            <person name="Rodriguez-Kessler M."/>
            <person name="Delgado-Sanchez P."/>
        </authorList>
    </citation>
    <scope>NUCLEOTIDE SEQUENCE</scope>
    <source>
        <tissue evidence="8">Cladode</tissue>
    </source>
</reference>
<accession>A0A7C9D419</accession>
<dbReference type="AlphaFoldDB" id="A0A7C9D419"/>
<feature type="domain" description="Nodulin-like" evidence="6">
    <location>
        <begin position="15"/>
        <end position="262"/>
    </location>
</feature>
<evidence type="ECO:0000259" key="6">
    <source>
        <dbReference type="Pfam" id="PF06813"/>
    </source>
</evidence>
<keyword evidence="3 5" id="KW-1133">Transmembrane helix</keyword>
<name>A0A7C9D419_OPUST</name>
<feature type="transmembrane region" description="Helical" evidence="5">
    <location>
        <begin position="550"/>
        <end position="572"/>
    </location>
</feature>
<dbReference type="PANTHER" id="PTHR21576:SF73">
    <property type="entry name" value="F1C9.29 PROTEIN-RELATED"/>
    <property type="match status" value="1"/>
</dbReference>
<feature type="transmembrane region" description="Helical" evidence="5">
    <location>
        <begin position="108"/>
        <end position="127"/>
    </location>
</feature>
<evidence type="ECO:0000256" key="3">
    <source>
        <dbReference type="ARBA" id="ARBA00022989"/>
    </source>
</evidence>
<keyword evidence="4 5" id="KW-0472">Membrane</keyword>
<dbReference type="Pfam" id="PF23262">
    <property type="entry name" value="NFD4_C"/>
    <property type="match status" value="1"/>
</dbReference>
<dbReference type="Gene3D" id="1.20.1250.20">
    <property type="entry name" value="MFS general substrate transporter like domains"/>
    <property type="match status" value="1"/>
</dbReference>
<organism evidence="8">
    <name type="scientific">Opuntia streptacantha</name>
    <name type="common">Prickly pear cactus</name>
    <name type="synonym">Opuntia cardona</name>
    <dbReference type="NCBI Taxonomy" id="393608"/>
    <lineage>
        <taxon>Eukaryota</taxon>
        <taxon>Viridiplantae</taxon>
        <taxon>Streptophyta</taxon>
        <taxon>Embryophyta</taxon>
        <taxon>Tracheophyta</taxon>
        <taxon>Spermatophyta</taxon>
        <taxon>Magnoliopsida</taxon>
        <taxon>eudicotyledons</taxon>
        <taxon>Gunneridae</taxon>
        <taxon>Pentapetalae</taxon>
        <taxon>Caryophyllales</taxon>
        <taxon>Cactineae</taxon>
        <taxon>Cactaceae</taxon>
        <taxon>Opuntioideae</taxon>
        <taxon>Opuntia</taxon>
    </lineage>
</organism>
<comment type="subcellular location">
    <subcellularLocation>
        <location evidence="1">Membrane</location>
        <topology evidence="1">Multi-pass membrane protein</topology>
    </subcellularLocation>
</comment>
<feature type="transmembrane region" description="Helical" evidence="5">
    <location>
        <begin position="214"/>
        <end position="236"/>
    </location>
</feature>